<dbReference type="EMBL" id="BMAT01002608">
    <property type="protein sequence ID" value="GFS10110.1"/>
    <property type="molecule type" value="Genomic_DNA"/>
</dbReference>
<dbReference type="AlphaFoldDB" id="A0AAV4IJF6"/>
<sequence length="105" mass="11723">MSTFFQSSAQLEDMLNLFQPYIQLQAMSTHSPVKSTDTMNANPPLVISTANEHVNLPSASFIVFIKRAALGDSKYVNPTIHLQELLNGCYGLVVSWQSPRMRLSH</sequence>
<evidence type="ECO:0000313" key="2">
    <source>
        <dbReference type="Proteomes" id="UP000762676"/>
    </source>
</evidence>
<evidence type="ECO:0000313" key="1">
    <source>
        <dbReference type="EMBL" id="GFS10110.1"/>
    </source>
</evidence>
<gene>
    <name evidence="1" type="ORF">ElyMa_001315200</name>
</gene>
<name>A0AAV4IJF6_9GAST</name>
<accession>A0AAV4IJF6</accession>
<organism evidence="1 2">
    <name type="scientific">Elysia marginata</name>
    <dbReference type="NCBI Taxonomy" id="1093978"/>
    <lineage>
        <taxon>Eukaryota</taxon>
        <taxon>Metazoa</taxon>
        <taxon>Spiralia</taxon>
        <taxon>Lophotrochozoa</taxon>
        <taxon>Mollusca</taxon>
        <taxon>Gastropoda</taxon>
        <taxon>Heterobranchia</taxon>
        <taxon>Euthyneura</taxon>
        <taxon>Panpulmonata</taxon>
        <taxon>Sacoglossa</taxon>
        <taxon>Placobranchoidea</taxon>
        <taxon>Plakobranchidae</taxon>
        <taxon>Elysia</taxon>
    </lineage>
</organism>
<proteinExistence type="predicted"/>
<protein>
    <submittedName>
        <fullName evidence="1">Uncharacterized protein</fullName>
    </submittedName>
</protein>
<reference evidence="1 2" key="1">
    <citation type="journal article" date="2021" name="Elife">
        <title>Chloroplast acquisition without the gene transfer in kleptoplastic sea slugs, Plakobranchus ocellatus.</title>
        <authorList>
            <person name="Maeda T."/>
            <person name="Takahashi S."/>
            <person name="Yoshida T."/>
            <person name="Shimamura S."/>
            <person name="Takaki Y."/>
            <person name="Nagai Y."/>
            <person name="Toyoda A."/>
            <person name="Suzuki Y."/>
            <person name="Arimoto A."/>
            <person name="Ishii H."/>
            <person name="Satoh N."/>
            <person name="Nishiyama T."/>
            <person name="Hasebe M."/>
            <person name="Maruyama T."/>
            <person name="Minagawa J."/>
            <person name="Obokata J."/>
            <person name="Shigenobu S."/>
        </authorList>
    </citation>
    <scope>NUCLEOTIDE SEQUENCE [LARGE SCALE GENOMIC DNA]</scope>
</reference>
<comment type="caution">
    <text evidence="1">The sequence shown here is derived from an EMBL/GenBank/DDBJ whole genome shotgun (WGS) entry which is preliminary data.</text>
</comment>
<keyword evidence="2" id="KW-1185">Reference proteome</keyword>
<dbReference type="Proteomes" id="UP000762676">
    <property type="component" value="Unassembled WGS sequence"/>
</dbReference>